<evidence type="ECO:0000313" key="6">
    <source>
        <dbReference type="Proteomes" id="UP000009183"/>
    </source>
</evidence>
<accession>F6H8W0</accession>
<gene>
    <name evidence="5" type="ordered locus">VIT_12s0034g00860</name>
</gene>
<feature type="compositionally biased region" description="Polar residues" evidence="3">
    <location>
        <begin position="276"/>
        <end position="290"/>
    </location>
</feature>
<dbReference type="Pfam" id="PF20160">
    <property type="entry name" value="C-JID"/>
    <property type="match status" value="1"/>
</dbReference>
<dbReference type="OrthoDB" id="2018313at2759"/>
<dbReference type="PaxDb" id="29760-VIT_12s0034g00860.t01"/>
<dbReference type="Gramene" id="Vitis12g01459.t01">
    <property type="protein sequence ID" value="Vitis12g01459.t01.CDS"/>
    <property type="gene ID" value="Vitis12g01459"/>
</dbReference>
<sequence>MKSLKELYLINTAIKDLPDSIGGLESLKILNLKNTAIKDLPNISRLKFLKRLILCDRSDMWEGLISNQLCNLQKPNISQCEMARQIPVLPSSLEEIDAHHCTSKEDLSGLLWLCHRNWLKSTAEELKSWKLSARIPESSGIQEWRIRYQNLGSEVTAKLPMNWYEDPDFLGFFVSCVYQPSHKSTLKCELNLHGNGFEFKDRTWCDCWCGSHGNFKELIDQVWVWWYPKIAIPKELRKSTHINASFKNPGINIKKCGINLIFAGDQRNHMPMLEHPQNSGDNGSASQDTDGNVHGANQDDEHYHIPAMLDLLRNFGDNGSVVLEDNDGNRKRRRDDSLPDVVEEPHYKRLGAPNIDLSL</sequence>
<dbReference type="EMBL" id="FN595497">
    <property type="protein sequence ID" value="CCB48745.1"/>
    <property type="molecule type" value="Genomic_DNA"/>
</dbReference>
<dbReference type="Pfam" id="PF12799">
    <property type="entry name" value="LRR_4"/>
    <property type="match status" value="1"/>
</dbReference>
<keyword evidence="1" id="KW-0433">Leucine-rich repeat</keyword>
<feature type="region of interest" description="Disordered" evidence="3">
    <location>
        <begin position="322"/>
        <end position="359"/>
    </location>
</feature>
<dbReference type="InParanoid" id="F6H8W0"/>
<dbReference type="InterPro" id="IPR045344">
    <property type="entry name" value="C-JID"/>
</dbReference>
<evidence type="ECO:0000256" key="1">
    <source>
        <dbReference type="ARBA" id="ARBA00022614"/>
    </source>
</evidence>
<dbReference type="PANTHER" id="PTHR16083:SF65">
    <property type="entry name" value="DISEASE RESISTANCE PROTEIN RPP8-LIKE"/>
    <property type="match status" value="1"/>
</dbReference>
<dbReference type="InterPro" id="IPR025875">
    <property type="entry name" value="Leu-rich_rpt_4"/>
</dbReference>
<dbReference type="InterPro" id="IPR001611">
    <property type="entry name" value="Leu-rich_rpt"/>
</dbReference>
<protein>
    <recommendedName>
        <fullName evidence="4">C-JID domain-containing protein</fullName>
    </recommendedName>
</protein>
<dbReference type="AlphaFoldDB" id="F6H8W0"/>
<name>F6H8W0_VITVI</name>
<proteinExistence type="predicted"/>
<feature type="region of interest" description="Disordered" evidence="3">
    <location>
        <begin position="270"/>
        <end position="299"/>
    </location>
</feature>
<dbReference type="SUPFAM" id="SSF52058">
    <property type="entry name" value="L domain-like"/>
    <property type="match status" value="1"/>
</dbReference>
<dbReference type="Proteomes" id="UP000009183">
    <property type="component" value="Chromosome 12"/>
</dbReference>
<feature type="domain" description="C-JID" evidence="4">
    <location>
        <begin position="146"/>
        <end position="264"/>
    </location>
</feature>
<keyword evidence="6" id="KW-1185">Reference proteome</keyword>
<evidence type="ECO:0000256" key="2">
    <source>
        <dbReference type="ARBA" id="ARBA00022737"/>
    </source>
</evidence>
<dbReference type="InterPro" id="IPR032675">
    <property type="entry name" value="LRR_dom_sf"/>
</dbReference>
<dbReference type="PROSITE" id="PS51450">
    <property type="entry name" value="LRR"/>
    <property type="match status" value="1"/>
</dbReference>
<reference evidence="6" key="1">
    <citation type="journal article" date="2007" name="Nature">
        <title>The grapevine genome sequence suggests ancestral hexaploidization in major angiosperm phyla.</title>
        <authorList>
            <consortium name="The French-Italian Public Consortium for Grapevine Genome Characterization."/>
            <person name="Jaillon O."/>
            <person name="Aury J.-M."/>
            <person name="Noel B."/>
            <person name="Policriti A."/>
            <person name="Clepet C."/>
            <person name="Casagrande A."/>
            <person name="Choisne N."/>
            <person name="Aubourg S."/>
            <person name="Vitulo N."/>
            <person name="Jubin C."/>
            <person name="Vezzi A."/>
            <person name="Legeai F."/>
            <person name="Hugueney P."/>
            <person name="Dasilva C."/>
            <person name="Horner D."/>
            <person name="Mica E."/>
            <person name="Jublot D."/>
            <person name="Poulain J."/>
            <person name="Bruyere C."/>
            <person name="Billault A."/>
            <person name="Segurens B."/>
            <person name="Gouyvenoux M."/>
            <person name="Ugarte E."/>
            <person name="Cattonaro F."/>
            <person name="Anthouard V."/>
            <person name="Vico V."/>
            <person name="Del Fabbro C."/>
            <person name="Alaux M."/>
            <person name="Di Gaspero G."/>
            <person name="Dumas V."/>
            <person name="Felice N."/>
            <person name="Paillard S."/>
            <person name="Juman I."/>
            <person name="Moroldo M."/>
            <person name="Scalabrin S."/>
            <person name="Canaguier A."/>
            <person name="Le Clainche I."/>
            <person name="Malacrida G."/>
            <person name="Durand E."/>
            <person name="Pesole G."/>
            <person name="Laucou V."/>
            <person name="Chatelet P."/>
            <person name="Merdinoglu D."/>
            <person name="Delledonne M."/>
            <person name="Pezzotti M."/>
            <person name="Lecharny A."/>
            <person name="Scarpelli C."/>
            <person name="Artiguenave F."/>
            <person name="Pe M.E."/>
            <person name="Valle G."/>
            <person name="Morgante M."/>
            <person name="Caboche M."/>
            <person name="Adam-Blondon A.-F."/>
            <person name="Weissenbach J."/>
            <person name="Quetier F."/>
            <person name="Wincker P."/>
        </authorList>
    </citation>
    <scope>NUCLEOTIDE SEQUENCE [LARGE SCALE GENOMIC DNA]</scope>
    <source>
        <strain evidence="6">cv. Pinot noir / PN40024</strain>
    </source>
</reference>
<evidence type="ECO:0000313" key="5">
    <source>
        <dbReference type="EMBL" id="CCB48745.1"/>
    </source>
</evidence>
<dbReference type="Gene3D" id="3.80.10.10">
    <property type="entry name" value="Ribonuclease Inhibitor"/>
    <property type="match status" value="1"/>
</dbReference>
<organism evidence="5 6">
    <name type="scientific">Vitis vinifera</name>
    <name type="common">Grape</name>
    <dbReference type="NCBI Taxonomy" id="29760"/>
    <lineage>
        <taxon>Eukaryota</taxon>
        <taxon>Viridiplantae</taxon>
        <taxon>Streptophyta</taxon>
        <taxon>Embryophyta</taxon>
        <taxon>Tracheophyta</taxon>
        <taxon>Spermatophyta</taxon>
        <taxon>Magnoliopsida</taxon>
        <taxon>eudicotyledons</taxon>
        <taxon>Gunneridae</taxon>
        <taxon>Pentapetalae</taxon>
        <taxon>rosids</taxon>
        <taxon>Vitales</taxon>
        <taxon>Vitaceae</taxon>
        <taxon>Viteae</taxon>
        <taxon>Vitis</taxon>
    </lineage>
</organism>
<dbReference type="PANTHER" id="PTHR16083">
    <property type="entry name" value="LEUCINE RICH REPEAT CONTAINING PROTEIN"/>
    <property type="match status" value="1"/>
</dbReference>
<keyword evidence="2" id="KW-0677">Repeat</keyword>
<dbReference type="HOGENOM" id="CLU_931940_0_0_1"/>
<evidence type="ECO:0000256" key="3">
    <source>
        <dbReference type="SAM" id="MobiDB-lite"/>
    </source>
</evidence>
<evidence type="ECO:0000259" key="4">
    <source>
        <dbReference type="Pfam" id="PF20160"/>
    </source>
</evidence>